<evidence type="ECO:0000256" key="4">
    <source>
        <dbReference type="ARBA" id="ARBA00022803"/>
    </source>
</evidence>
<organism evidence="9 10">
    <name type="scientific">Wickerhamomyces pijperi</name>
    <name type="common">Yeast</name>
    <name type="synonym">Pichia pijperi</name>
    <dbReference type="NCBI Taxonomy" id="599730"/>
    <lineage>
        <taxon>Eukaryota</taxon>
        <taxon>Fungi</taxon>
        <taxon>Dikarya</taxon>
        <taxon>Ascomycota</taxon>
        <taxon>Saccharomycotina</taxon>
        <taxon>Saccharomycetes</taxon>
        <taxon>Phaffomycetales</taxon>
        <taxon>Wickerhamomycetaceae</taxon>
        <taxon>Wickerhamomyces</taxon>
    </lineage>
</organism>
<feature type="compositionally biased region" description="Acidic residues" evidence="7">
    <location>
        <begin position="83"/>
        <end position="101"/>
    </location>
</feature>
<comment type="subcellular location">
    <subcellularLocation>
        <location evidence="1">Nucleus</location>
    </subcellularLocation>
</comment>
<dbReference type="InterPro" id="IPR051730">
    <property type="entry name" value="NASP-like"/>
</dbReference>
<evidence type="ECO:0000259" key="8">
    <source>
        <dbReference type="Pfam" id="PF10516"/>
    </source>
</evidence>
<dbReference type="Proteomes" id="UP000774326">
    <property type="component" value="Unassembled WGS sequence"/>
</dbReference>
<dbReference type="GO" id="GO:0005654">
    <property type="term" value="C:nucleoplasm"/>
    <property type="evidence" value="ECO:0007669"/>
    <property type="project" value="TreeGrafter"/>
</dbReference>
<dbReference type="PROSITE" id="PS50005">
    <property type="entry name" value="TPR"/>
    <property type="match status" value="1"/>
</dbReference>
<reference evidence="9" key="1">
    <citation type="journal article" date="2021" name="Open Biol.">
        <title>Shared evolutionary footprints suggest mitochondrial oxidative damage underlies multiple complex I losses in fungi.</title>
        <authorList>
            <person name="Schikora-Tamarit M.A."/>
            <person name="Marcet-Houben M."/>
            <person name="Nosek J."/>
            <person name="Gabaldon T."/>
        </authorList>
    </citation>
    <scope>NUCLEOTIDE SEQUENCE</scope>
    <source>
        <strain evidence="9">CBS2887</strain>
    </source>
</reference>
<dbReference type="InterPro" id="IPR019734">
    <property type="entry name" value="TPR_rpt"/>
</dbReference>
<name>A0A9P8PZX8_WICPI</name>
<dbReference type="GO" id="GO:0042393">
    <property type="term" value="F:histone binding"/>
    <property type="evidence" value="ECO:0007669"/>
    <property type="project" value="TreeGrafter"/>
</dbReference>
<evidence type="ECO:0000256" key="6">
    <source>
        <dbReference type="PROSITE-ProRule" id="PRU00339"/>
    </source>
</evidence>
<dbReference type="InterPro" id="IPR019544">
    <property type="entry name" value="Tetratricopeptide_SHNi-TPR_dom"/>
</dbReference>
<dbReference type="EMBL" id="JAEUBG010004417">
    <property type="protein sequence ID" value="KAH3681443.1"/>
    <property type="molecule type" value="Genomic_DNA"/>
</dbReference>
<comment type="caution">
    <text evidence="9">The sequence shown here is derived from an EMBL/GenBank/DDBJ whole genome shotgun (WGS) entry which is preliminary data.</text>
</comment>
<keyword evidence="3" id="KW-0677">Repeat</keyword>
<feature type="compositionally biased region" description="Low complexity" evidence="7">
    <location>
        <begin position="331"/>
        <end position="346"/>
    </location>
</feature>
<evidence type="ECO:0000256" key="7">
    <source>
        <dbReference type="SAM" id="MobiDB-lite"/>
    </source>
</evidence>
<dbReference type="SUPFAM" id="SSF48452">
    <property type="entry name" value="TPR-like"/>
    <property type="match status" value="1"/>
</dbReference>
<comment type="similarity">
    <text evidence="2">Belongs to the NASP family.</text>
</comment>
<feature type="domain" description="Tetratricopeptide SHNi-TPR" evidence="8">
    <location>
        <begin position="211"/>
        <end position="247"/>
    </location>
</feature>
<dbReference type="Gene3D" id="1.25.40.10">
    <property type="entry name" value="Tetratricopeptide repeat domain"/>
    <property type="match status" value="1"/>
</dbReference>
<dbReference type="InterPro" id="IPR011990">
    <property type="entry name" value="TPR-like_helical_dom_sf"/>
</dbReference>
<keyword evidence="4 6" id="KW-0802">TPR repeat</keyword>
<dbReference type="SMART" id="SM00028">
    <property type="entry name" value="TPR"/>
    <property type="match status" value="2"/>
</dbReference>
<evidence type="ECO:0000313" key="9">
    <source>
        <dbReference type="EMBL" id="KAH3681443.1"/>
    </source>
</evidence>
<feature type="region of interest" description="Disordered" evidence="7">
    <location>
        <begin position="80"/>
        <end position="164"/>
    </location>
</feature>
<accession>A0A9P8PZX8</accession>
<feature type="compositionally biased region" description="Acidic residues" evidence="7">
    <location>
        <begin position="115"/>
        <end position="148"/>
    </location>
</feature>
<gene>
    <name evidence="9" type="ORF">WICPIJ_007600</name>
</gene>
<dbReference type="AlphaFoldDB" id="A0A9P8PZX8"/>
<evidence type="ECO:0000256" key="2">
    <source>
        <dbReference type="ARBA" id="ARBA00008402"/>
    </source>
</evidence>
<evidence type="ECO:0000313" key="10">
    <source>
        <dbReference type="Proteomes" id="UP000774326"/>
    </source>
</evidence>
<sequence>MSIEYSPEIKQLLAKGAKDYALKNYEAAVESYAEACELYSALVASASKGEEDSEDPELLYLYGQALYQVAVTMNGLFGGADAQGEENNQEDGEEVENDEEVEKSNGMFQFSEDVPLAEEEDDEEEDGNKEVEQEEEDEEEDAEDQEQEGDAKKSESGQPVEEQQSDFEIAWEILDLSRTLFEHKLSTLSVPAAESSQDLELEYNATLFKIAEIYDLLGEISLETENFPQSIEDFTKSLELKTKLFPFNSNLISEIHYKLSLAYEFNFTKDGHKELAIEHLSTAIKSIEARKEVDTQLIKDLNVKLTELKKDEDEKFNEQKKKILEGILGQSSSTGASSSTAASTSAPANDLTSMVRKRKPKQDEAANKKQKK</sequence>
<keyword evidence="10" id="KW-1185">Reference proteome</keyword>
<dbReference type="PANTHER" id="PTHR15081:SF1">
    <property type="entry name" value="NUCLEAR AUTOANTIGENIC SPERM PROTEIN"/>
    <property type="match status" value="1"/>
</dbReference>
<evidence type="ECO:0000256" key="5">
    <source>
        <dbReference type="ARBA" id="ARBA00023242"/>
    </source>
</evidence>
<dbReference type="GO" id="GO:0034080">
    <property type="term" value="P:CENP-A containing chromatin assembly"/>
    <property type="evidence" value="ECO:0007669"/>
    <property type="project" value="TreeGrafter"/>
</dbReference>
<dbReference type="OrthoDB" id="5587616at2759"/>
<feature type="region of interest" description="Disordered" evidence="7">
    <location>
        <begin position="327"/>
        <end position="372"/>
    </location>
</feature>
<keyword evidence="5" id="KW-0539">Nucleus</keyword>
<evidence type="ECO:0000256" key="1">
    <source>
        <dbReference type="ARBA" id="ARBA00004123"/>
    </source>
</evidence>
<reference evidence="9" key="2">
    <citation type="submission" date="2021-01" db="EMBL/GenBank/DDBJ databases">
        <authorList>
            <person name="Schikora-Tamarit M.A."/>
        </authorList>
    </citation>
    <scope>NUCLEOTIDE SEQUENCE</scope>
    <source>
        <strain evidence="9">CBS2887</strain>
    </source>
</reference>
<proteinExistence type="inferred from homology"/>
<feature type="repeat" description="TPR" evidence="6">
    <location>
        <begin position="211"/>
        <end position="244"/>
    </location>
</feature>
<dbReference type="Pfam" id="PF10516">
    <property type="entry name" value="SHNi-TPR"/>
    <property type="match status" value="1"/>
</dbReference>
<evidence type="ECO:0000256" key="3">
    <source>
        <dbReference type="ARBA" id="ARBA00022737"/>
    </source>
</evidence>
<dbReference type="PANTHER" id="PTHR15081">
    <property type="entry name" value="NUCLEAR AUTOANTIGENIC SPERM PROTEIN NASP -RELATED"/>
    <property type="match status" value="1"/>
</dbReference>
<protein>
    <recommendedName>
        <fullName evidence="8">Tetratricopeptide SHNi-TPR domain-containing protein</fullName>
    </recommendedName>
</protein>
<dbReference type="GO" id="GO:0006335">
    <property type="term" value="P:DNA replication-dependent chromatin assembly"/>
    <property type="evidence" value="ECO:0007669"/>
    <property type="project" value="TreeGrafter"/>
</dbReference>
<feature type="compositionally biased region" description="Basic and acidic residues" evidence="7">
    <location>
        <begin position="361"/>
        <end position="372"/>
    </location>
</feature>